<dbReference type="RefSeq" id="WP_274114573.1">
    <property type="nucleotide sequence ID" value="NZ_JAPCKI010000024.1"/>
</dbReference>
<evidence type="ECO:0000256" key="4">
    <source>
        <dbReference type="ARBA" id="ARBA00023172"/>
    </source>
</evidence>
<dbReference type="InterPro" id="IPR013762">
    <property type="entry name" value="Integrase-like_cat_sf"/>
</dbReference>
<evidence type="ECO:0000256" key="1">
    <source>
        <dbReference type="ARBA" id="ARBA00008857"/>
    </source>
</evidence>
<dbReference type="EMBL" id="JAPCKI010000024">
    <property type="protein sequence ID" value="MDD2180523.1"/>
    <property type="molecule type" value="Genomic_DNA"/>
</dbReference>
<dbReference type="CDD" id="cd00801">
    <property type="entry name" value="INT_P4_C"/>
    <property type="match status" value="1"/>
</dbReference>
<evidence type="ECO:0000259" key="6">
    <source>
        <dbReference type="PROSITE" id="PS51898"/>
    </source>
</evidence>
<name>A0ABT5S3I7_9BURK</name>
<dbReference type="InterPro" id="IPR050808">
    <property type="entry name" value="Phage_Integrase"/>
</dbReference>
<comment type="caution">
    <text evidence="7">The sequence shown here is derived from an EMBL/GenBank/DDBJ whole genome shotgun (WGS) entry which is preliminary data.</text>
</comment>
<dbReference type="Pfam" id="PF22022">
    <property type="entry name" value="Phage_int_M"/>
    <property type="match status" value="1"/>
</dbReference>
<dbReference type="Gene3D" id="1.10.150.130">
    <property type="match status" value="1"/>
</dbReference>
<dbReference type="InterPro" id="IPR002104">
    <property type="entry name" value="Integrase_catalytic"/>
</dbReference>
<evidence type="ECO:0000313" key="7">
    <source>
        <dbReference type="EMBL" id="MDD2180523.1"/>
    </source>
</evidence>
<protein>
    <submittedName>
        <fullName evidence="7">Tyrosine-type recombinase/integrase</fullName>
    </submittedName>
</protein>
<gene>
    <name evidence="7" type="ORF">OIN59_24060</name>
</gene>
<evidence type="ECO:0000256" key="5">
    <source>
        <dbReference type="SAM" id="MobiDB-lite"/>
    </source>
</evidence>
<comment type="similarity">
    <text evidence="1">Belongs to the 'phage' integrase family.</text>
</comment>
<dbReference type="Gene3D" id="1.10.443.10">
    <property type="entry name" value="Intergrase catalytic core"/>
    <property type="match status" value="1"/>
</dbReference>
<dbReference type="InterPro" id="IPR011010">
    <property type="entry name" value="DNA_brk_join_enz"/>
</dbReference>
<keyword evidence="8" id="KW-1185">Reference proteome</keyword>
<organism evidence="7 8">
    <name type="scientific">Acidovorax benzenivorans</name>
    <dbReference type="NCBI Taxonomy" id="2987520"/>
    <lineage>
        <taxon>Bacteria</taxon>
        <taxon>Pseudomonadati</taxon>
        <taxon>Pseudomonadota</taxon>
        <taxon>Betaproteobacteria</taxon>
        <taxon>Burkholderiales</taxon>
        <taxon>Comamonadaceae</taxon>
        <taxon>Acidovorax</taxon>
    </lineage>
</organism>
<dbReference type="InterPro" id="IPR025166">
    <property type="entry name" value="Integrase_DNA_bind_dom"/>
</dbReference>
<dbReference type="InterPro" id="IPR053876">
    <property type="entry name" value="Phage_int_M"/>
</dbReference>
<evidence type="ECO:0000313" key="8">
    <source>
        <dbReference type="Proteomes" id="UP001148932"/>
    </source>
</evidence>
<sequence length="424" mass="47286">MATITDTKARNIKPTDTAIPHGSVTGLALHPSSTKGHGKWVLRYVSPISGKRRNAGLGSYPEISIAEVGKRATAMRIELAEGKDPLDERAKIEDKPKIPTFKEAALKLHGDLLPGWKNPKHGNQWINTMVEYVFPKLGDKLLQEIQPGDVAEILKPIWLTKAETATRVKQRIHAVIAWGWAHGYCQSNPVDVVGHLLAQQPGKAIRTQHHPAMPWRDIPKFVQTHLKHSTRPEVTRTLLEFVILTASRSGEARGMTWSELDLQNKVWTIPAERMKAKLPHRVPLSPRAMTIIEGQKSQHKTLVFPSIRDRVELSDMALTSLLRKLKAESDTPGRVATTHGFRSSFRDWCSEIGYSRDLAERSLAHSIKDKVEAAYHRTDLLEQRRGVMNAWAAFVTGKTPVAVTSEEPSRPRISANHAASLTGD</sequence>
<dbReference type="Proteomes" id="UP001148932">
    <property type="component" value="Unassembled WGS sequence"/>
</dbReference>
<evidence type="ECO:0000256" key="3">
    <source>
        <dbReference type="ARBA" id="ARBA00023125"/>
    </source>
</evidence>
<reference evidence="7" key="1">
    <citation type="submission" date="2022-10" db="EMBL/GenBank/DDBJ databases">
        <title>Description of microaerobic benzene degrading bacteria.</title>
        <authorList>
            <person name="Bedics A."/>
            <person name="Tancsics A."/>
            <person name="Banerjee S."/>
        </authorList>
    </citation>
    <scope>NUCLEOTIDE SEQUENCE</scope>
    <source>
        <strain evidence="7">D2M1</strain>
    </source>
</reference>
<dbReference type="Gene3D" id="3.30.160.390">
    <property type="entry name" value="Integrase, DNA-binding domain"/>
    <property type="match status" value="1"/>
</dbReference>
<keyword evidence="4" id="KW-0233">DNA recombination</keyword>
<proteinExistence type="inferred from homology"/>
<dbReference type="InterPro" id="IPR010998">
    <property type="entry name" value="Integrase_recombinase_N"/>
</dbReference>
<dbReference type="SUPFAM" id="SSF56349">
    <property type="entry name" value="DNA breaking-rejoining enzymes"/>
    <property type="match status" value="1"/>
</dbReference>
<feature type="region of interest" description="Disordered" evidence="5">
    <location>
        <begin position="402"/>
        <end position="424"/>
    </location>
</feature>
<feature type="domain" description="Tyr recombinase" evidence="6">
    <location>
        <begin position="208"/>
        <end position="388"/>
    </location>
</feature>
<dbReference type="Pfam" id="PF13356">
    <property type="entry name" value="Arm-DNA-bind_3"/>
    <property type="match status" value="1"/>
</dbReference>
<evidence type="ECO:0000256" key="2">
    <source>
        <dbReference type="ARBA" id="ARBA00022908"/>
    </source>
</evidence>
<accession>A0ABT5S3I7</accession>
<keyword evidence="3" id="KW-0238">DNA-binding</keyword>
<dbReference type="PANTHER" id="PTHR30629">
    <property type="entry name" value="PROPHAGE INTEGRASE"/>
    <property type="match status" value="1"/>
</dbReference>
<dbReference type="PROSITE" id="PS51898">
    <property type="entry name" value="TYR_RECOMBINASE"/>
    <property type="match status" value="1"/>
</dbReference>
<keyword evidence="2" id="KW-0229">DNA integration</keyword>
<dbReference type="Pfam" id="PF00589">
    <property type="entry name" value="Phage_integrase"/>
    <property type="match status" value="1"/>
</dbReference>
<dbReference type="InterPro" id="IPR038488">
    <property type="entry name" value="Integrase_DNA-bd_sf"/>
</dbReference>
<dbReference type="PANTHER" id="PTHR30629:SF2">
    <property type="entry name" value="PROPHAGE INTEGRASE INTS-RELATED"/>
    <property type="match status" value="1"/>
</dbReference>